<keyword evidence="3 7" id="KW-0812">Transmembrane</keyword>
<comment type="caution">
    <text evidence="7">Lacks conserved residue(s) required for the propagation of feature annotation.</text>
</comment>
<evidence type="ECO:0000313" key="8">
    <source>
        <dbReference type="EMBL" id="PMD22276.1"/>
    </source>
</evidence>
<dbReference type="GO" id="GO:0005789">
    <property type="term" value="C:endoplasmic reticulum membrane"/>
    <property type="evidence" value="ECO:0007669"/>
    <property type="project" value="UniProtKB-SubCell"/>
</dbReference>
<feature type="transmembrane region" description="Helical" evidence="7">
    <location>
        <begin position="101"/>
        <end position="122"/>
    </location>
</feature>
<keyword evidence="6 7" id="KW-0472">Membrane</keyword>
<keyword evidence="5 7" id="KW-1133">Transmembrane helix</keyword>
<evidence type="ECO:0000256" key="7">
    <source>
        <dbReference type="RuleBase" id="RU365066"/>
    </source>
</evidence>
<evidence type="ECO:0000256" key="5">
    <source>
        <dbReference type="ARBA" id="ARBA00022989"/>
    </source>
</evidence>
<evidence type="ECO:0000256" key="3">
    <source>
        <dbReference type="ARBA" id="ARBA00022692"/>
    </source>
</evidence>
<feature type="transmembrane region" description="Helical" evidence="7">
    <location>
        <begin position="174"/>
        <end position="193"/>
    </location>
</feature>
<name>A0A2J6Q7M2_9HELO</name>
<feature type="transmembrane region" description="Helical" evidence="7">
    <location>
        <begin position="205"/>
        <end position="223"/>
    </location>
</feature>
<keyword evidence="7" id="KW-0256">Endoplasmic reticulum</keyword>
<feature type="chain" id="PRO_5016483666" description="Post-GPI attachment to proteins factor 3" evidence="7">
    <location>
        <begin position="29"/>
        <end position="329"/>
    </location>
</feature>
<dbReference type="GO" id="GO:0016788">
    <property type="term" value="F:hydrolase activity, acting on ester bonds"/>
    <property type="evidence" value="ECO:0007669"/>
    <property type="project" value="TreeGrafter"/>
</dbReference>
<feature type="signal peptide" evidence="7">
    <location>
        <begin position="1"/>
        <end position="28"/>
    </location>
</feature>
<keyword evidence="9" id="KW-1185">Reference proteome</keyword>
<dbReference type="Pfam" id="PF04080">
    <property type="entry name" value="Per1"/>
    <property type="match status" value="1"/>
</dbReference>
<keyword evidence="4 7" id="KW-0732">Signal</keyword>
<dbReference type="PANTHER" id="PTHR13148:SF0">
    <property type="entry name" value="POST-GPI ATTACHMENT TO PROTEINS FACTOR 3"/>
    <property type="match status" value="1"/>
</dbReference>
<reference evidence="8 9" key="1">
    <citation type="submission" date="2016-05" db="EMBL/GenBank/DDBJ databases">
        <title>A degradative enzymes factory behind the ericoid mycorrhizal symbiosis.</title>
        <authorList>
            <consortium name="DOE Joint Genome Institute"/>
            <person name="Martino E."/>
            <person name="Morin E."/>
            <person name="Grelet G."/>
            <person name="Kuo A."/>
            <person name="Kohler A."/>
            <person name="Daghino S."/>
            <person name="Barry K."/>
            <person name="Choi C."/>
            <person name="Cichocki N."/>
            <person name="Clum A."/>
            <person name="Copeland A."/>
            <person name="Hainaut M."/>
            <person name="Haridas S."/>
            <person name="Labutti K."/>
            <person name="Lindquist E."/>
            <person name="Lipzen A."/>
            <person name="Khouja H.-R."/>
            <person name="Murat C."/>
            <person name="Ohm R."/>
            <person name="Olson A."/>
            <person name="Spatafora J."/>
            <person name="Veneault-Fourrey C."/>
            <person name="Henrissat B."/>
            <person name="Grigoriev I."/>
            <person name="Martin F."/>
            <person name="Perotto S."/>
        </authorList>
    </citation>
    <scope>NUCLEOTIDE SEQUENCE [LARGE SCALE GENOMIC DNA]</scope>
    <source>
        <strain evidence="8 9">UAMH 7357</strain>
    </source>
</reference>
<proteinExistence type="inferred from homology"/>
<feature type="transmembrane region" description="Helical" evidence="7">
    <location>
        <begin position="143"/>
        <end position="162"/>
    </location>
</feature>
<dbReference type="EMBL" id="KZ613478">
    <property type="protein sequence ID" value="PMD22276.1"/>
    <property type="molecule type" value="Genomic_DNA"/>
</dbReference>
<evidence type="ECO:0000256" key="1">
    <source>
        <dbReference type="ARBA" id="ARBA00004127"/>
    </source>
</evidence>
<dbReference type="GO" id="GO:0006506">
    <property type="term" value="P:GPI anchor biosynthetic process"/>
    <property type="evidence" value="ECO:0007669"/>
    <property type="project" value="UniProtKB-KW"/>
</dbReference>
<dbReference type="STRING" id="1745343.A0A2J6Q7M2"/>
<accession>A0A2J6Q7M2</accession>
<dbReference type="Proteomes" id="UP000235672">
    <property type="component" value="Unassembled WGS sequence"/>
</dbReference>
<evidence type="ECO:0000256" key="4">
    <source>
        <dbReference type="ARBA" id="ARBA00022729"/>
    </source>
</evidence>
<feature type="transmembrane region" description="Helical" evidence="7">
    <location>
        <begin position="235"/>
        <end position="252"/>
    </location>
</feature>
<comment type="similarity">
    <text evidence="7">Belongs to the PGAP3 family.</text>
</comment>
<dbReference type="PANTHER" id="PTHR13148">
    <property type="entry name" value="PER1-RELATED"/>
    <property type="match status" value="1"/>
</dbReference>
<evidence type="ECO:0000256" key="2">
    <source>
        <dbReference type="ARBA" id="ARBA00022502"/>
    </source>
</evidence>
<sequence>MILRQSFRLPLGLIWLAALCLFTTQVYASYGDRLPEFQRCVEVCERENCGSGHASTAIPLLHRLLFWNCPSECDYTCQHIITDQRVAASESIVQFHGKWPFYRFLGMQEPFSVFFSLLNFLAHQNGLSKITSNIPAAYTMRKYYIYLAYFGMASWVFSVIFHMRDFRLTEQLDYFAAGASVLYSLYYAPIRIFRMDQGGKKTKSLLRAWTGLCIALYAAHVTYLKWYAWDYTYNIAANVVVGMIQNLMWSWFSFEKYRKSGRFWTMWPGLVVAWIILAMSLELLDFPPLWGCLDAHSLWHLGTVGPTMVWYNFLVKDAQDDMAGARLKA</sequence>
<feature type="transmembrane region" description="Helical" evidence="7">
    <location>
        <begin position="264"/>
        <end position="281"/>
    </location>
</feature>
<comment type="function">
    <text evidence="7">Involved in the lipid remodeling steps of GPI-anchor maturation.</text>
</comment>
<evidence type="ECO:0000256" key="6">
    <source>
        <dbReference type="ARBA" id="ARBA00023136"/>
    </source>
</evidence>
<dbReference type="InterPro" id="IPR007217">
    <property type="entry name" value="Per1-like"/>
</dbReference>
<comment type="subcellular location">
    <subcellularLocation>
        <location evidence="1">Endomembrane system</location>
        <topology evidence="1">Multi-pass membrane protein</topology>
    </subcellularLocation>
    <subcellularLocation>
        <location evidence="7">Endoplasmic reticulum membrane</location>
        <topology evidence="7">Multi-pass membrane protein</topology>
    </subcellularLocation>
</comment>
<gene>
    <name evidence="8" type="ORF">NA56DRAFT_644971</name>
</gene>
<protein>
    <recommendedName>
        <fullName evidence="7">Post-GPI attachment to proteins factor 3</fullName>
    </recommendedName>
</protein>
<evidence type="ECO:0000313" key="9">
    <source>
        <dbReference type="Proteomes" id="UP000235672"/>
    </source>
</evidence>
<dbReference type="AlphaFoldDB" id="A0A2J6Q7M2"/>
<organism evidence="8 9">
    <name type="scientific">Hyaloscypha hepaticicola</name>
    <dbReference type="NCBI Taxonomy" id="2082293"/>
    <lineage>
        <taxon>Eukaryota</taxon>
        <taxon>Fungi</taxon>
        <taxon>Dikarya</taxon>
        <taxon>Ascomycota</taxon>
        <taxon>Pezizomycotina</taxon>
        <taxon>Leotiomycetes</taxon>
        <taxon>Helotiales</taxon>
        <taxon>Hyaloscyphaceae</taxon>
        <taxon>Hyaloscypha</taxon>
    </lineage>
</organism>
<keyword evidence="2 7" id="KW-0337">GPI-anchor biosynthesis</keyword>
<dbReference type="OrthoDB" id="419770at2759"/>